<reference evidence="2 3" key="1">
    <citation type="journal article" date="2021" name="ISME Commun">
        <title>Automated analysis of genomic sequences facilitates high-throughput and comprehensive description of bacteria.</title>
        <authorList>
            <person name="Hitch T.C.A."/>
        </authorList>
    </citation>
    <scope>NUCLEOTIDE SEQUENCE [LARGE SCALE GENOMIC DNA]</scope>
    <source>
        <strain evidence="2 3">Sanger_18</strain>
    </source>
</reference>
<dbReference type="InterPro" id="IPR015943">
    <property type="entry name" value="WD40/YVTN_repeat-like_dom_sf"/>
</dbReference>
<comment type="similarity">
    <text evidence="1">Belongs to the cycloisomerase 2 family.</text>
</comment>
<dbReference type="InterPro" id="IPR050282">
    <property type="entry name" value="Cycloisomerase_2"/>
</dbReference>
<evidence type="ECO:0000313" key="2">
    <source>
        <dbReference type="EMBL" id="MCU6744741.1"/>
    </source>
</evidence>
<evidence type="ECO:0000256" key="1">
    <source>
        <dbReference type="ARBA" id="ARBA00005564"/>
    </source>
</evidence>
<proteinExistence type="inferred from homology"/>
<dbReference type="SUPFAM" id="SSF51004">
    <property type="entry name" value="C-terminal (heme d1) domain of cytochrome cd1-nitrite reductase"/>
    <property type="match status" value="1"/>
</dbReference>
<sequence length="351" mass="39828">MQKRRQYRIFVGSIKSEGYLEEWIYDSDNNVLIKSGRRLCLPGIYFLALSPDGRYLYCAARQEKDMAILYAIDITDSTSLHIINCIYLQTSNISHLQINQAGTRLLITLFDNGILLEYMLCQDGSIGELKESCDFTGLIPGENSKNTSHLHSAFFSPDDSLIAVCDMGTNRLNILETEKNGKLKIACSWNVEPSAGPRHTAFSPDGKWLGVAMEKSSELVIMNLKEKKHIMRIPAAPINDENLPADIKFSHDGKRIYLSNRGFDSIGIFSIRTEDNELILSDLKHIKTKGWPRVIDLGKNEQYLFVMNESYKDNWSGLEIFRVDETGNVLEKVMFHEMPLATAMAVKEEEE</sequence>
<organism evidence="2 3">
    <name type="scientific">Suilimivivens aceti</name>
    <dbReference type="NCBI Taxonomy" id="2981774"/>
    <lineage>
        <taxon>Bacteria</taxon>
        <taxon>Bacillati</taxon>
        <taxon>Bacillota</taxon>
        <taxon>Clostridia</taxon>
        <taxon>Lachnospirales</taxon>
        <taxon>Lachnospiraceae</taxon>
        <taxon>Suilimivivens</taxon>
    </lineage>
</organism>
<dbReference type="RefSeq" id="WP_262574837.1">
    <property type="nucleotide sequence ID" value="NZ_JAOQKJ010000007.1"/>
</dbReference>
<name>A0ABT2T3Y2_9FIRM</name>
<dbReference type="PANTHER" id="PTHR30344">
    <property type="entry name" value="6-PHOSPHOGLUCONOLACTONASE-RELATED"/>
    <property type="match status" value="1"/>
</dbReference>
<dbReference type="InterPro" id="IPR011048">
    <property type="entry name" value="Haem_d1_sf"/>
</dbReference>
<dbReference type="Proteomes" id="UP001652432">
    <property type="component" value="Unassembled WGS sequence"/>
</dbReference>
<dbReference type="InterPro" id="IPR019405">
    <property type="entry name" value="Lactonase_7-beta_prop"/>
</dbReference>
<dbReference type="Gene3D" id="2.130.10.10">
    <property type="entry name" value="YVTN repeat-like/Quinoprotein amine dehydrogenase"/>
    <property type="match status" value="1"/>
</dbReference>
<keyword evidence="3" id="KW-1185">Reference proteome</keyword>
<dbReference type="Pfam" id="PF10282">
    <property type="entry name" value="Lactonase"/>
    <property type="match status" value="1"/>
</dbReference>
<dbReference type="EMBL" id="JAOQKJ010000007">
    <property type="protein sequence ID" value="MCU6744741.1"/>
    <property type="molecule type" value="Genomic_DNA"/>
</dbReference>
<dbReference type="PANTHER" id="PTHR30344:SF1">
    <property type="entry name" value="6-PHOSPHOGLUCONOLACTONASE"/>
    <property type="match status" value="1"/>
</dbReference>
<accession>A0ABT2T3Y2</accession>
<comment type="caution">
    <text evidence="2">The sequence shown here is derived from an EMBL/GenBank/DDBJ whole genome shotgun (WGS) entry which is preliminary data.</text>
</comment>
<evidence type="ECO:0000313" key="3">
    <source>
        <dbReference type="Proteomes" id="UP001652432"/>
    </source>
</evidence>
<protein>
    <submittedName>
        <fullName evidence="2">Lactonase family protein</fullName>
    </submittedName>
</protein>
<gene>
    <name evidence="2" type="ORF">OCV77_09560</name>
</gene>